<accession>A0A2I0KUG5</accession>
<gene>
    <name evidence="1" type="ORF">CRG98_007653</name>
</gene>
<keyword evidence="2" id="KW-1185">Reference proteome</keyword>
<dbReference type="AlphaFoldDB" id="A0A2I0KUG5"/>
<protein>
    <submittedName>
        <fullName evidence="1">Uncharacterized protein</fullName>
    </submittedName>
</protein>
<dbReference type="Proteomes" id="UP000233551">
    <property type="component" value="Unassembled WGS sequence"/>
</dbReference>
<dbReference type="EMBL" id="PGOL01000346">
    <property type="protein sequence ID" value="PKI71970.1"/>
    <property type="molecule type" value="Genomic_DNA"/>
</dbReference>
<organism evidence="1 2">
    <name type="scientific">Punica granatum</name>
    <name type="common">Pomegranate</name>
    <dbReference type="NCBI Taxonomy" id="22663"/>
    <lineage>
        <taxon>Eukaryota</taxon>
        <taxon>Viridiplantae</taxon>
        <taxon>Streptophyta</taxon>
        <taxon>Embryophyta</taxon>
        <taxon>Tracheophyta</taxon>
        <taxon>Spermatophyta</taxon>
        <taxon>Magnoliopsida</taxon>
        <taxon>eudicotyledons</taxon>
        <taxon>Gunneridae</taxon>
        <taxon>Pentapetalae</taxon>
        <taxon>rosids</taxon>
        <taxon>malvids</taxon>
        <taxon>Myrtales</taxon>
        <taxon>Lythraceae</taxon>
        <taxon>Punica</taxon>
    </lineage>
</organism>
<proteinExistence type="predicted"/>
<name>A0A2I0KUG5_PUNGR</name>
<evidence type="ECO:0000313" key="1">
    <source>
        <dbReference type="EMBL" id="PKI71970.1"/>
    </source>
</evidence>
<evidence type="ECO:0000313" key="2">
    <source>
        <dbReference type="Proteomes" id="UP000233551"/>
    </source>
</evidence>
<comment type="caution">
    <text evidence="1">The sequence shown here is derived from an EMBL/GenBank/DDBJ whole genome shotgun (WGS) entry which is preliminary data.</text>
</comment>
<sequence>MGHHAKSQRRCSECNSTWRRDLHVGKIICRGKVLPRTLYIKQNEIRWTKLIHSIVSLSASHFGPLAPIENARLKLGSLFTIGPTEANTQAREQGPQKKAKIAIKAQRGNRKSRQTTSPKITEAGIVALFIIGSLDRQKESGAADLALKYQRESPGEPFLSYLPSRSLGNPTQLAPHEKATLINRYSPDKPDCQSGLPVDPTAPIRGYIEAEEAAMTRESQGKPSTPLLKRVAESFHWLLRVTDGLLFPI</sequence>
<reference evidence="1 2" key="1">
    <citation type="submission" date="2017-11" db="EMBL/GenBank/DDBJ databases">
        <title>De-novo sequencing of pomegranate (Punica granatum L.) genome.</title>
        <authorList>
            <person name="Akparov Z."/>
            <person name="Amiraslanov A."/>
            <person name="Hajiyeva S."/>
            <person name="Abbasov M."/>
            <person name="Kaur K."/>
            <person name="Hamwieh A."/>
            <person name="Solovyev V."/>
            <person name="Salamov A."/>
            <person name="Braich B."/>
            <person name="Kosarev P."/>
            <person name="Mahmoud A."/>
            <person name="Hajiyev E."/>
            <person name="Babayeva S."/>
            <person name="Izzatullayeva V."/>
            <person name="Mammadov A."/>
            <person name="Mammadov A."/>
            <person name="Sharifova S."/>
            <person name="Ojaghi J."/>
            <person name="Eynullazada K."/>
            <person name="Bayramov B."/>
            <person name="Abdulazimova A."/>
            <person name="Shahmuradov I."/>
        </authorList>
    </citation>
    <scope>NUCLEOTIDE SEQUENCE [LARGE SCALE GENOMIC DNA]</scope>
    <source>
        <strain evidence="2">cv. AG2017</strain>
        <tissue evidence="1">Leaf</tissue>
    </source>
</reference>